<dbReference type="GeneID" id="77809120"/>
<evidence type="ECO:0000313" key="2">
    <source>
        <dbReference type="Proteomes" id="UP001164743"/>
    </source>
</evidence>
<name>A0ABY7CGK0_9BASI</name>
<proteinExistence type="predicted"/>
<accession>A0ABY7CGK0</accession>
<dbReference type="RefSeq" id="XP_053019142.1">
    <property type="nucleotide sequence ID" value="XM_053168235.1"/>
</dbReference>
<protein>
    <submittedName>
        <fullName evidence="1">Uncharacterized protein</fullName>
    </submittedName>
</protein>
<gene>
    <name evidence="1" type="ORF">PtA15_4A35</name>
</gene>
<dbReference type="Proteomes" id="UP001164743">
    <property type="component" value="Chromosome 4A"/>
</dbReference>
<reference evidence="1" key="1">
    <citation type="submission" date="2022-10" db="EMBL/GenBank/DDBJ databases">
        <title>Puccinia triticina Genome sequencing and assembly.</title>
        <authorList>
            <person name="Li C."/>
        </authorList>
    </citation>
    <scope>NUCLEOTIDE SEQUENCE</scope>
    <source>
        <strain evidence="1">Pt15</strain>
    </source>
</reference>
<dbReference type="EMBL" id="CP110424">
    <property type="protein sequence ID" value="WAQ83587.1"/>
    <property type="molecule type" value="Genomic_DNA"/>
</dbReference>
<sequence>METESLSSSDCQKLVDYINATSGETSWVTSSNFASLSMSEKLNVAPLSSKCELHGQITHKDVSFSMWKSNPNNSIISVDTSFPKLLHFARIETIFTHVRKTTNGEHITDTWLKVKPLPPIPVTTSDVFANLNHPHLQLHLRLPAINDEYMIKSTDIVSHCAWLEYSASELVSEIDYPVVALVSVDRE</sequence>
<organism evidence="1 2">
    <name type="scientific">Puccinia triticina</name>
    <dbReference type="NCBI Taxonomy" id="208348"/>
    <lineage>
        <taxon>Eukaryota</taxon>
        <taxon>Fungi</taxon>
        <taxon>Dikarya</taxon>
        <taxon>Basidiomycota</taxon>
        <taxon>Pucciniomycotina</taxon>
        <taxon>Pucciniomycetes</taxon>
        <taxon>Pucciniales</taxon>
        <taxon>Pucciniaceae</taxon>
        <taxon>Puccinia</taxon>
    </lineage>
</organism>
<evidence type="ECO:0000313" key="1">
    <source>
        <dbReference type="EMBL" id="WAQ83587.1"/>
    </source>
</evidence>
<keyword evidence="2" id="KW-1185">Reference proteome</keyword>